<dbReference type="GeneID" id="54354354"/>
<dbReference type="RefSeq" id="XP_033445536.1">
    <property type="nucleotide sequence ID" value="XM_033596687.1"/>
</dbReference>
<keyword evidence="1" id="KW-0812">Transmembrane</keyword>
<organism evidence="3 4">
    <name type="scientific">Didymella exigua CBS 183.55</name>
    <dbReference type="NCBI Taxonomy" id="1150837"/>
    <lineage>
        <taxon>Eukaryota</taxon>
        <taxon>Fungi</taxon>
        <taxon>Dikarya</taxon>
        <taxon>Ascomycota</taxon>
        <taxon>Pezizomycotina</taxon>
        <taxon>Dothideomycetes</taxon>
        <taxon>Pleosporomycetidae</taxon>
        <taxon>Pleosporales</taxon>
        <taxon>Pleosporineae</taxon>
        <taxon>Didymellaceae</taxon>
        <taxon>Didymella</taxon>
    </lineage>
</organism>
<evidence type="ECO:0000256" key="2">
    <source>
        <dbReference type="SAM" id="SignalP"/>
    </source>
</evidence>
<sequence>CAILCIGALSLLKGLLKDALVLLEATLPLTDPCSLHLPQVEAIIALQDLSVWYVRDVLHSVEKAILSITSVQDRSLPARGSQDFIMMREGALHAIDLFETLSVTVETLEAMQQHIALLADKNRQASGCKPETLLQARMHMAFQARMLCNLLLRSQSNKERLQNEITLAYNMIAQRDSQVMTGLGEVARLDSSAMKTIVVVTMAFLPPTFFKQAIFSMSFSDYKPDQGSTGWSLSSELWVYWICAVPLTCLTLAVYQWRKRRVEHRRSYHCPICRDSSQWQARRVASKAALYVRLSRQYSSVVVRNITVIVSSALVSCPIRSCVGIS</sequence>
<feature type="transmembrane region" description="Helical" evidence="1">
    <location>
        <begin position="238"/>
        <end position="257"/>
    </location>
</feature>
<keyword evidence="1" id="KW-0472">Membrane</keyword>
<keyword evidence="4" id="KW-1185">Reference proteome</keyword>
<name>A0A6A5RDU8_9PLEO</name>
<dbReference type="OrthoDB" id="2830640at2759"/>
<gene>
    <name evidence="3" type="ORF">M421DRAFT_70240</name>
</gene>
<dbReference type="EMBL" id="ML978985">
    <property type="protein sequence ID" value="KAF1925284.1"/>
    <property type="molecule type" value="Genomic_DNA"/>
</dbReference>
<feature type="non-terminal residue" evidence="3">
    <location>
        <position position="1"/>
    </location>
</feature>
<feature type="chain" id="PRO_5025389589" evidence="2">
    <location>
        <begin position="20"/>
        <end position="326"/>
    </location>
</feature>
<evidence type="ECO:0000256" key="1">
    <source>
        <dbReference type="SAM" id="Phobius"/>
    </source>
</evidence>
<dbReference type="AlphaFoldDB" id="A0A6A5RDU8"/>
<dbReference type="Proteomes" id="UP000800082">
    <property type="component" value="Unassembled WGS sequence"/>
</dbReference>
<feature type="transmembrane region" description="Helical" evidence="1">
    <location>
        <begin position="197"/>
        <end position="218"/>
    </location>
</feature>
<keyword evidence="1" id="KW-1133">Transmembrane helix</keyword>
<protein>
    <submittedName>
        <fullName evidence="3">Uncharacterized protein</fullName>
    </submittedName>
</protein>
<evidence type="ECO:0000313" key="4">
    <source>
        <dbReference type="Proteomes" id="UP000800082"/>
    </source>
</evidence>
<dbReference type="Gene3D" id="1.20.58.340">
    <property type="entry name" value="Magnesium transport protein CorA, transmembrane region"/>
    <property type="match status" value="1"/>
</dbReference>
<accession>A0A6A5RDU8</accession>
<evidence type="ECO:0000313" key="3">
    <source>
        <dbReference type="EMBL" id="KAF1925284.1"/>
    </source>
</evidence>
<reference evidence="3" key="1">
    <citation type="journal article" date="2020" name="Stud. Mycol.">
        <title>101 Dothideomycetes genomes: a test case for predicting lifestyles and emergence of pathogens.</title>
        <authorList>
            <person name="Haridas S."/>
            <person name="Albert R."/>
            <person name="Binder M."/>
            <person name="Bloem J."/>
            <person name="Labutti K."/>
            <person name="Salamov A."/>
            <person name="Andreopoulos B."/>
            <person name="Baker S."/>
            <person name="Barry K."/>
            <person name="Bills G."/>
            <person name="Bluhm B."/>
            <person name="Cannon C."/>
            <person name="Castanera R."/>
            <person name="Culley D."/>
            <person name="Daum C."/>
            <person name="Ezra D."/>
            <person name="Gonzalez J."/>
            <person name="Henrissat B."/>
            <person name="Kuo A."/>
            <person name="Liang C."/>
            <person name="Lipzen A."/>
            <person name="Lutzoni F."/>
            <person name="Magnuson J."/>
            <person name="Mondo S."/>
            <person name="Nolan M."/>
            <person name="Ohm R."/>
            <person name="Pangilinan J."/>
            <person name="Park H.-J."/>
            <person name="Ramirez L."/>
            <person name="Alfaro M."/>
            <person name="Sun H."/>
            <person name="Tritt A."/>
            <person name="Yoshinaga Y."/>
            <person name="Zwiers L.-H."/>
            <person name="Turgeon B."/>
            <person name="Goodwin S."/>
            <person name="Spatafora J."/>
            <person name="Crous P."/>
            <person name="Grigoriev I."/>
        </authorList>
    </citation>
    <scope>NUCLEOTIDE SEQUENCE</scope>
    <source>
        <strain evidence="3">CBS 183.55</strain>
    </source>
</reference>
<keyword evidence="2" id="KW-0732">Signal</keyword>
<feature type="signal peptide" evidence="2">
    <location>
        <begin position="1"/>
        <end position="19"/>
    </location>
</feature>
<proteinExistence type="predicted"/>